<feature type="non-terminal residue" evidence="1">
    <location>
        <position position="75"/>
    </location>
</feature>
<evidence type="ECO:0000313" key="1">
    <source>
        <dbReference type="EMBL" id="MCI55991.1"/>
    </source>
</evidence>
<comment type="caution">
    <text evidence="1">The sequence shown here is derived from an EMBL/GenBank/DDBJ whole genome shotgun (WGS) entry which is preliminary data.</text>
</comment>
<reference evidence="1 2" key="1">
    <citation type="journal article" date="2018" name="Front. Plant Sci.">
        <title>Red Clover (Trifolium pratense) and Zigzag Clover (T. medium) - A Picture of Genomic Similarities and Differences.</title>
        <authorList>
            <person name="Dluhosova J."/>
            <person name="Istvanek J."/>
            <person name="Nedelnik J."/>
            <person name="Repkova J."/>
        </authorList>
    </citation>
    <scope>NUCLEOTIDE SEQUENCE [LARGE SCALE GENOMIC DNA]</scope>
    <source>
        <strain evidence="2">cv. 10/8</strain>
        <tissue evidence="1">Leaf</tissue>
    </source>
</reference>
<name>A0A392T4E3_9FABA</name>
<dbReference type="Proteomes" id="UP000265520">
    <property type="component" value="Unassembled WGS sequence"/>
</dbReference>
<dbReference type="AlphaFoldDB" id="A0A392T4E3"/>
<accession>A0A392T4E3</accession>
<dbReference type="EMBL" id="LXQA010505124">
    <property type="protein sequence ID" value="MCI55991.1"/>
    <property type="molecule type" value="Genomic_DNA"/>
</dbReference>
<sequence length="75" mass="8392">MAFCATVIHRLSGIFARTVSSIHTHVRARMNAFGRCCWGSVCSREHMPFLGLTWGVSSDFPKTILGSLRFEDSML</sequence>
<organism evidence="1 2">
    <name type="scientific">Trifolium medium</name>
    <dbReference type="NCBI Taxonomy" id="97028"/>
    <lineage>
        <taxon>Eukaryota</taxon>
        <taxon>Viridiplantae</taxon>
        <taxon>Streptophyta</taxon>
        <taxon>Embryophyta</taxon>
        <taxon>Tracheophyta</taxon>
        <taxon>Spermatophyta</taxon>
        <taxon>Magnoliopsida</taxon>
        <taxon>eudicotyledons</taxon>
        <taxon>Gunneridae</taxon>
        <taxon>Pentapetalae</taxon>
        <taxon>rosids</taxon>
        <taxon>fabids</taxon>
        <taxon>Fabales</taxon>
        <taxon>Fabaceae</taxon>
        <taxon>Papilionoideae</taxon>
        <taxon>50 kb inversion clade</taxon>
        <taxon>NPAAA clade</taxon>
        <taxon>Hologalegina</taxon>
        <taxon>IRL clade</taxon>
        <taxon>Trifolieae</taxon>
        <taxon>Trifolium</taxon>
    </lineage>
</organism>
<keyword evidence="2" id="KW-1185">Reference proteome</keyword>
<protein>
    <submittedName>
        <fullName evidence="1">Uncharacterized protein</fullName>
    </submittedName>
</protein>
<proteinExistence type="predicted"/>
<evidence type="ECO:0000313" key="2">
    <source>
        <dbReference type="Proteomes" id="UP000265520"/>
    </source>
</evidence>